<dbReference type="GO" id="GO:0004452">
    <property type="term" value="F:isopentenyl-diphosphate delta-isomerase activity"/>
    <property type="evidence" value="ECO:0007669"/>
    <property type="project" value="TreeGrafter"/>
</dbReference>
<feature type="domain" description="Nudix hydrolase" evidence="1">
    <location>
        <begin position="25"/>
        <end position="155"/>
    </location>
</feature>
<dbReference type="SUPFAM" id="SSF55811">
    <property type="entry name" value="Nudix"/>
    <property type="match status" value="1"/>
</dbReference>
<dbReference type="PANTHER" id="PTHR10885">
    <property type="entry name" value="ISOPENTENYL-DIPHOSPHATE DELTA-ISOMERASE"/>
    <property type="match status" value="1"/>
</dbReference>
<organism evidence="2 3">
    <name type="scientific">Candidatus Nomurabacteria bacterium GW2011_GWF2_43_24</name>
    <dbReference type="NCBI Taxonomy" id="1618778"/>
    <lineage>
        <taxon>Bacteria</taxon>
        <taxon>Candidatus Nomuraibacteriota</taxon>
    </lineage>
</organism>
<comment type="caution">
    <text evidence="2">The sequence shown here is derived from an EMBL/GenBank/DDBJ whole genome shotgun (WGS) entry which is preliminary data.</text>
</comment>
<evidence type="ECO:0000313" key="2">
    <source>
        <dbReference type="EMBL" id="KKT11406.1"/>
    </source>
</evidence>
<keyword evidence="2" id="KW-0413">Isomerase</keyword>
<dbReference type="Pfam" id="PF00293">
    <property type="entry name" value="NUDIX"/>
    <property type="match status" value="1"/>
</dbReference>
<dbReference type="InterPro" id="IPR015797">
    <property type="entry name" value="NUDIX_hydrolase-like_dom_sf"/>
</dbReference>
<reference evidence="2 3" key="1">
    <citation type="journal article" date="2015" name="Nature">
        <title>rRNA introns, odd ribosomes, and small enigmatic genomes across a large radiation of phyla.</title>
        <authorList>
            <person name="Brown C.T."/>
            <person name="Hug L.A."/>
            <person name="Thomas B.C."/>
            <person name="Sharon I."/>
            <person name="Castelle C.J."/>
            <person name="Singh A."/>
            <person name="Wilkins M.J."/>
            <person name="Williams K.H."/>
            <person name="Banfield J.F."/>
        </authorList>
    </citation>
    <scope>NUCLEOTIDE SEQUENCE [LARGE SCALE GENOMIC DNA]</scope>
</reference>
<dbReference type="InterPro" id="IPR000086">
    <property type="entry name" value="NUDIX_hydrolase_dom"/>
</dbReference>
<dbReference type="PANTHER" id="PTHR10885:SF20">
    <property type="entry name" value="NUDIX HYDROLASE DOMAIN-CONTAINING PROTEIN"/>
    <property type="match status" value="1"/>
</dbReference>
<evidence type="ECO:0000313" key="3">
    <source>
        <dbReference type="Proteomes" id="UP000033907"/>
    </source>
</evidence>
<dbReference type="EMBL" id="LCGH01000006">
    <property type="protein sequence ID" value="KKT11406.1"/>
    <property type="molecule type" value="Genomic_DNA"/>
</dbReference>
<name>A0A0G1EMW6_9BACT</name>
<sequence length="164" mass="18898">MRISIVNEQDEIIGHEDRNDRNLDAIYHVSSLWITNGKGEILLARRALDKSHDPGKWGLAVAGTIEEGETYESNILKEAKEELGLKNIHPRLGTKTRSNGKWNYFTQEFLLTLPDGFNDFKIAGQEVAEVKWFEVGELKKMIKENPDMFLNGVKRRMENYDFKS</sequence>
<dbReference type="PROSITE" id="PS51462">
    <property type="entry name" value="NUDIX"/>
    <property type="match status" value="1"/>
</dbReference>
<protein>
    <submittedName>
        <fullName evidence="2">Isopentenyl-diphosphate Delta-isomerase</fullName>
    </submittedName>
</protein>
<dbReference type="AlphaFoldDB" id="A0A0G1EMW6"/>
<evidence type="ECO:0000259" key="1">
    <source>
        <dbReference type="PROSITE" id="PS51462"/>
    </source>
</evidence>
<dbReference type="GO" id="GO:0009240">
    <property type="term" value="P:isopentenyl diphosphate biosynthetic process"/>
    <property type="evidence" value="ECO:0007669"/>
    <property type="project" value="TreeGrafter"/>
</dbReference>
<dbReference type="GO" id="GO:0005737">
    <property type="term" value="C:cytoplasm"/>
    <property type="evidence" value="ECO:0007669"/>
    <property type="project" value="TreeGrafter"/>
</dbReference>
<dbReference type="Proteomes" id="UP000033907">
    <property type="component" value="Unassembled WGS sequence"/>
</dbReference>
<gene>
    <name evidence="2" type="ORF">UV91_C0006G0035</name>
</gene>
<proteinExistence type="predicted"/>
<dbReference type="Gene3D" id="3.90.79.10">
    <property type="entry name" value="Nucleoside Triphosphate Pyrophosphohydrolase"/>
    <property type="match status" value="1"/>
</dbReference>
<accession>A0A0G1EMW6</accession>